<reference evidence="1 2" key="1">
    <citation type="submission" date="2012-12" db="EMBL/GenBank/DDBJ databases">
        <title>Novel taxa of Listeriaceae from agricultural environments in the United States.</title>
        <authorList>
            <person name="den Bakker H.C."/>
            <person name="Allred A."/>
            <person name="Warchocki S."/>
            <person name="Wright E.M."/>
            <person name="Burrell A."/>
            <person name="Nightingale K.K."/>
            <person name="Kephart D."/>
            <person name="Wiedmann M."/>
        </authorList>
    </citation>
    <scope>NUCLEOTIDE SEQUENCE [LARGE SCALE GENOMIC DNA]</scope>
    <source>
        <strain evidence="1 2">FSL S10-1203</strain>
    </source>
</reference>
<dbReference type="Proteomes" id="UP000019241">
    <property type="component" value="Unassembled WGS sequence"/>
</dbReference>
<evidence type="ECO:0000313" key="1">
    <source>
        <dbReference type="EMBL" id="EUJ49271.1"/>
    </source>
</evidence>
<name>W7DT92_9LIST</name>
<dbReference type="EMBL" id="AODM01000055">
    <property type="protein sequence ID" value="EUJ49271.1"/>
    <property type="molecule type" value="Genomic_DNA"/>
</dbReference>
<sequence>MEKIEFKQVNETVYQEQLENGLRVFLLTKKRI</sequence>
<gene>
    <name evidence="1" type="ORF">MCOL2_16217</name>
</gene>
<comment type="caution">
    <text evidence="1">The sequence shown here is derived from an EMBL/GenBank/DDBJ whole genome shotgun (WGS) entry which is preliminary data.</text>
</comment>
<organism evidence="1 2">
    <name type="scientific">Listeria fleischmannii FSL S10-1203</name>
    <dbReference type="NCBI Taxonomy" id="1265822"/>
    <lineage>
        <taxon>Bacteria</taxon>
        <taxon>Bacillati</taxon>
        <taxon>Bacillota</taxon>
        <taxon>Bacilli</taxon>
        <taxon>Bacillales</taxon>
        <taxon>Listeriaceae</taxon>
        <taxon>Listeria</taxon>
    </lineage>
</organism>
<accession>W7DT92</accession>
<dbReference type="AlphaFoldDB" id="W7DT92"/>
<proteinExistence type="predicted"/>
<protein>
    <submittedName>
        <fullName evidence="1">Uncharacterized protein</fullName>
    </submittedName>
</protein>
<evidence type="ECO:0000313" key="2">
    <source>
        <dbReference type="Proteomes" id="UP000019241"/>
    </source>
</evidence>